<evidence type="ECO:0000256" key="1">
    <source>
        <dbReference type="ARBA" id="ARBA00022679"/>
    </source>
</evidence>
<dbReference type="InterPro" id="IPR000836">
    <property type="entry name" value="PRTase_dom"/>
</dbReference>
<evidence type="ECO:0000313" key="5">
    <source>
        <dbReference type="Proteomes" id="UP000317722"/>
    </source>
</evidence>
<dbReference type="Proteomes" id="UP000317722">
    <property type="component" value="Unassembled WGS sequence"/>
</dbReference>
<proteinExistence type="predicted"/>
<dbReference type="GO" id="GO:0006166">
    <property type="term" value="P:purine ribonucleoside salvage"/>
    <property type="evidence" value="ECO:0007669"/>
    <property type="project" value="UniProtKB-KW"/>
</dbReference>
<sequence>MTTTSRSPRALRDALVDRFAWLGDRTDDTGAADLTGWWRDPALLADIGPALADLYADSQPTVVLGPESRGVLVGTLTATALGVGFVEVRKDRGSGADSDAWRRRVSPPDYKDRHVEFGFRRDLVKAGDRVLMVDDWVATGATALTVKGLVEDSGATWIGVATLVDAVRESRLRRDLPLRSLLHERDLGWYR</sequence>
<dbReference type="PANTHER" id="PTHR43864:SF1">
    <property type="entry name" value="XANTHINE PHOSPHORIBOSYLTRANSFERASE"/>
    <property type="match status" value="1"/>
</dbReference>
<dbReference type="Gene3D" id="3.40.50.2020">
    <property type="match status" value="1"/>
</dbReference>
<dbReference type="GO" id="GO:0016757">
    <property type="term" value="F:glycosyltransferase activity"/>
    <property type="evidence" value="ECO:0007669"/>
    <property type="project" value="UniProtKB-KW"/>
</dbReference>
<comment type="caution">
    <text evidence="4">The sequence shown here is derived from an EMBL/GenBank/DDBJ whole genome shotgun (WGS) entry which is preliminary data.</text>
</comment>
<accession>A0A502CUX0</accession>
<dbReference type="PANTHER" id="PTHR43864">
    <property type="entry name" value="HYPOXANTHINE/GUANINE PHOSPHORIBOSYLTRANSFERASE"/>
    <property type="match status" value="1"/>
</dbReference>
<keyword evidence="4" id="KW-0328">Glycosyltransferase</keyword>
<keyword evidence="2" id="KW-0660">Purine salvage</keyword>
<dbReference type="EMBL" id="RCZM01000003">
    <property type="protein sequence ID" value="TPG17037.1"/>
    <property type="molecule type" value="Genomic_DNA"/>
</dbReference>
<dbReference type="SUPFAM" id="SSF53271">
    <property type="entry name" value="PRTase-like"/>
    <property type="match status" value="1"/>
</dbReference>
<evidence type="ECO:0000256" key="2">
    <source>
        <dbReference type="ARBA" id="ARBA00022726"/>
    </source>
</evidence>
<keyword evidence="5" id="KW-1185">Reference proteome</keyword>
<protein>
    <submittedName>
        <fullName evidence="4">Adenine phosphoribosyltransferase</fullName>
    </submittedName>
</protein>
<name>A0A502CUX0_9MICO</name>
<dbReference type="OrthoDB" id="9803963at2"/>
<dbReference type="InterPro" id="IPR029057">
    <property type="entry name" value="PRTase-like"/>
</dbReference>
<dbReference type="InterPro" id="IPR050118">
    <property type="entry name" value="Pur/Pyrimidine_PRTase"/>
</dbReference>
<dbReference type="AlphaFoldDB" id="A0A502CUX0"/>
<dbReference type="CDD" id="cd06223">
    <property type="entry name" value="PRTases_typeI"/>
    <property type="match status" value="1"/>
</dbReference>
<evidence type="ECO:0000259" key="3">
    <source>
        <dbReference type="Pfam" id="PF00156"/>
    </source>
</evidence>
<keyword evidence="1 4" id="KW-0808">Transferase</keyword>
<dbReference type="RefSeq" id="WP_140739735.1">
    <property type="nucleotide sequence ID" value="NZ_RCZM01000003.1"/>
</dbReference>
<reference evidence="4 5" key="1">
    <citation type="journal article" date="2019" name="Environ. Microbiol.">
        <title>Species interactions and distinct microbial communities in high Arctic permafrost affected cryosols are associated with the CH4 and CO2 gas fluxes.</title>
        <authorList>
            <person name="Altshuler I."/>
            <person name="Hamel J."/>
            <person name="Turney S."/>
            <person name="Magnuson E."/>
            <person name="Levesque R."/>
            <person name="Greer C."/>
            <person name="Whyte L.G."/>
        </authorList>
    </citation>
    <scope>NUCLEOTIDE SEQUENCE [LARGE SCALE GENOMIC DNA]</scope>
    <source>
        <strain evidence="4 5">S9.3A</strain>
    </source>
</reference>
<organism evidence="4 5">
    <name type="scientific">Pedococcus bigeumensis</name>
    <dbReference type="NCBI Taxonomy" id="433644"/>
    <lineage>
        <taxon>Bacteria</taxon>
        <taxon>Bacillati</taxon>
        <taxon>Actinomycetota</taxon>
        <taxon>Actinomycetes</taxon>
        <taxon>Micrococcales</taxon>
        <taxon>Intrasporangiaceae</taxon>
        <taxon>Pedococcus</taxon>
    </lineage>
</organism>
<gene>
    <name evidence="4" type="ORF">EAH86_09685</name>
</gene>
<feature type="domain" description="Phosphoribosyltransferase" evidence="3">
    <location>
        <begin position="41"/>
        <end position="171"/>
    </location>
</feature>
<dbReference type="Pfam" id="PF00156">
    <property type="entry name" value="Pribosyltran"/>
    <property type="match status" value="1"/>
</dbReference>
<evidence type="ECO:0000313" key="4">
    <source>
        <dbReference type="EMBL" id="TPG17037.1"/>
    </source>
</evidence>